<dbReference type="InterPro" id="IPR015943">
    <property type="entry name" value="WD40/YVTN_repeat-like_dom_sf"/>
</dbReference>
<reference evidence="7" key="1">
    <citation type="submission" date="2022-12" db="EMBL/GenBank/DDBJ databases">
        <title>Genome sequence of HCMS5-2.</title>
        <authorList>
            <person name="Woo H."/>
        </authorList>
    </citation>
    <scope>NUCLEOTIDE SEQUENCE</scope>
    <source>
        <strain evidence="7">HCMS5-2</strain>
    </source>
</reference>
<dbReference type="SUPFAM" id="SSF63829">
    <property type="entry name" value="Calcium-dependent phosphotriesterase"/>
    <property type="match status" value="1"/>
</dbReference>
<evidence type="ECO:0000256" key="1">
    <source>
        <dbReference type="ARBA" id="ARBA00022679"/>
    </source>
</evidence>
<dbReference type="InterPro" id="IPR036890">
    <property type="entry name" value="HATPase_C_sf"/>
</dbReference>
<keyword evidence="8" id="KW-1185">Reference proteome</keyword>
<keyword evidence="4" id="KW-0812">Transmembrane</keyword>
<accession>A0ABT4L474</accession>
<feature type="domain" description="Histidine kinase/HSP90-like ATPase" evidence="5">
    <location>
        <begin position="853"/>
        <end position="937"/>
    </location>
</feature>
<dbReference type="SUPFAM" id="SSF55874">
    <property type="entry name" value="ATPase domain of HSP90 chaperone/DNA topoisomerase II/histidine kinase"/>
    <property type="match status" value="1"/>
</dbReference>
<evidence type="ECO:0000256" key="4">
    <source>
        <dbReference type="SAM" id="Phobius"/>
    </source>
</evidence>
<dbReference type="Pfam" id="PF02518">
    <property type="entry name" value="HATPase_c"/>
    <property type="match status" value="1"/>
</dbReference>
<dbReference type="Gene3D" id="1.20.5.1930">
    <property type="match status" value="1"/>
</dbReference>
<name>A0ABT4L474_9SPHI</name>
<dbReference type="EMBL" id="JAPWGM010000001">
    <property type="protein sequence ID" value="MCZ4242721.1"/>
    <property type="molecule type" value="Genomic_DNA"/>
</dbReference>
<protein>
    <submittedName>
        <fullName evidence="7">Histidine kinase</fullName>
    </submittedName>
</protein>
<feature type="domain" description="Signal transduction histidine kinase subgroup 3 dimerisation and phosphoacceptor" evidence="6">
    <location>
        <begin position="742"/>
        <end position="806"/>
    </location>
</feature>
<proteinExistence type="predicted"/>
<feature type="transmembrane region" description="Helical" evidence="4">
    <location>
        <begin position="702"/>
        <end position="720"/>
    </location>
</feature>
<evidence type="ECO:0000256" key="3">
    <source>
        <dbReference type="ARBA" id="ARBA00023012"/>
    </source>
</evidence>
<dbReference type="Pfam" id="PF07730">
    <property type="entry name" value="HisKA_3"/>
    <property type="match status" value="1"/>
</dbReference>
<keyword evidence="3" id="KW-0902">Two-component regulatory system</keyword>
<evidence type="ECO:0000313" key="8">
    <source>
        <dbReference type="Proteomes" id="UP001144347"/>
    </source>
</evidence>
<keyword evidence="1" id="KW-0808">Transferase</keyword>
<dbReference type="Gene3D" id="2.60.40.10">
    <property type="entry name" value="Immunoglobulins"/>
    <property type="match status" value="1"/>
</dbReference>
<dbReference type="GO" id="GO:0016301">
    <property type="term" value="F:kinase activity"/>
    <property type="evidence" value="ECO:0007669"/>
    <property type="project" value="UniProtKB-KW"/>
</dbReference>
<keyword evidence="2 7" id="KW-0418">Kinase</keyword>
<dbReference type="InterPro" id="IPR003594">
    <property type="entry name" value="HATPase_dom"/>
</dbReference>
<evidence type="ECO:0000259" key="5">
    <source>
        <dbReference type="Pfam" id="PF02518"/>
    </source>
</evidence>
<dbReference type="InterPro" id="IPR013783">
    <property type="entry name" value="Ig-like_fold"/>
</dbReference>
<dbReference type="Gene3D" id="3.30.565.10">
    <property type="entry name" value="Histidine kinase-like ATPase, C-terminal domain"/>
    <property type="match status" value="1"/>
</dbReference>
<dbReference type="InterPro" id="IPR011110">
    <property type="entry name" value="Reg_prop"/>
</dbReference>
<evidence type="ECO:0000259" key="6">
    <source>
        <dbReference type="Pfam" id="PF07730"/>
    </source>
</evidence>
<dbReference type="InterPro" id="IPR011712">
    <property type="entry name" value="Sig_transdc_His_kin_sub3_dim/P"/>
</dbReference>
<evidence type="ECO:0000256" key="2">
    <source>
        <dbReference type="ARBA" id="ARBA00022777"/>
    </source>
</evidence>
<dbReference type="SUPFAM" id="SSF101898">
    <property type="entry name" value="NHL repeat"/>
    <property type="match status" value="1"/>
</dbReference>
<dbReference type="Proteomes" id="UP001144347">
    <property type="component" value="Unassembled WGS sequence"/>
</dbReference>
<evidence type="ECO:0000313" key="7">
    <source>
        <dbReference type="EMBL" id="MCZ4242721.1"/>
    </source>
</evidence>
<organism evidence="7 8">
    <name type="scientific">Pedobacter punctiformis</name>
    <dbReference type="NCBI Taxonomy" id="3004097"/>
    <lineage>
        <taxon>Bacteria</taxon>
        <taxon>Pseudomonadati</taxon>
        <taxon>Bacteroidota</taxon>
        <taxon>Sphingobacteriia</taxon>
        <taxon>Sphingobacteriales</taxon>
        <taxon>Sphingobacteriaceae</taxon>
        <taxon>Pedobacter</taxon>
    </lineage>
</organism>
<dbReference type="PANTHER" id="PTHR24421:SF63">
    <property type="entry name" value="SENSOR HISTIDINE KINASE DESK"/>
    <property type="match status" value="1"/>
</dbReference>
<dbReference type="RefSeq" id="WP_269425811.1">
    <property type="nucleotide sequence ID" value="NZ_JAPWGM010000001.1"/>
</dbReference>
<gene>
    <name evidence="7" type="ORF">O0955_01780</name>
</gene>
<dbReference type="PANTHER" id="PTHR24421">
    <property type="entry name" value="NITRATE/NITRITE SENSOR PROTEIN NARX-RELATED"/>
    <property type="match status" value="1"/>
</dbReference>
<sequence>MQAQSYVKRNTFTTNEGLPSNHIYDIVEDNKGFLWIATDNGVSRFDGKYFQNFSIKNGLPSNDVLQILKDGDGNIWANSYKQLPAYFDEIRGCFVTIKNHKYLNIISKTLLASSNLKDGSIKFYNQIGCVIFKNKKIIDYRYKSQIEDKLTFKKGIISIRFRTYLKENSNYLYSKDKLIDSIVLKSKFNFAKRYFTQNEIFQFTIKNIVYKISKINVSPLSYQLDSLIVPKNIAWHKFSNQNMVLTSPEGDVYVYDKNNLSGIGKLENNINANCAYIDRFKNIWVGTLDEGLAYYSNNKIGNINTSSNYVKPNFLSIAINDNHELFAGNYYGQILSIKNNRIKKFQFHNINYPIWIRKIICVKDKTVLIKDMGYSINFKPNVNIFSPKNELISLKTAAALNDSLIILGTIWGLKELNLNNGKTRFLNSDYDRALSLVKATDNQIYYLGPKGLYKYSLNANISTFIPLNKASLNENLSVLTFAKDSTLWASSLSGNLLIFKNDKIFASIKRDASLPENITCMLAHQNKIWIGSKKGIAILEYKFTGNNLNYTINNISKTDGLSSNTINDLAIKNDTVYVATENGISVVPANYQNPKFEISPELTDVKINQVNKPISTSYTLESNQNNITLQFAGIELSGHFKAIQYALNSDKNWSSLDGNTLNIQLNSGSHTILIRAVDVNNQISKRTLKLNFFIKTPFYRALWFWTAIAILITAITFWWFNLMKLQRQKTIFEQKLALELQRKKITADLHDDIGATLSSLQLNSAVANQLINTDTKQAKKILNKIEDQSKNLADKIGDIIWSMKPGKDEFMTISSRIKNFANDILGATNINYKILIDPTVNQVIRDISTRKNIVLITKEAVNNVVKYSCATEALISLKIKNSLIQLIIQDNGTGFNICEEKGNGLANMRKRTEELNGTFTINSVLKNGTTILVNIPLIP</sequence>
<keyword evidence="4" id="KW-1133">Transmembrane helix</keyword>
<dbReference type="CDD" id="cd16917">
    <property type="entry name" value="HATPase_UhpB-NarQ-NarX-like"/>
    <property type="match status" value="1"/>
</dbReference>
<dbReference type="InterPro" id="IPR050482">
    <property type="entry name" value="Sensor_HK_TwoCompSys"/>
</dbReference>
<comment type="caution">
    <text evidence="7">The sequence shown here is derived from an EMBL/GenBank/DDBJ whole genome shotgun (WGS) entry which is preliminary data.</text>
</comment>
<keyword evidence="4" id="KW-0472">Membrane</keyword>
<dbReference type="Gene3D" id="2.130.10.10">
    <property type="entry name" value="YVTN repeat-like/Quinoprotein amine dehydrogenase"/>
    <property type="match status" value="2"/>
</dbReference>
<dbReference type="Pfam" id="PF07494">
    <property type="entry name" value="Reg_prop"/>
    <property type="match status" value="2"/>
</dbReference>